<dbReference type="InterPro" id="IPR054030">
    <property type="entry name" value="Gp5_Vgr_C"/>
</dbReference>
<comment type="subcellular location">
    <subcellularLocation>
        <location evidence="1">Secreted</location>
    </subcellularLocation>
</comment>
<dbReference type="InterPro" id="IPR050708">
    <property type="entry name" value="T6SS_VgrG/RHS"/>
</dbReference>
<accession>A0A0Q0XSU0</accession>
<keyword evidence="3" id="KW-0964">Secreted</keyword>
<dbReference type="RefSeq" id="WP_055103359.1">
    <property type="nucleotide sequence ID" value="NZ_LLWH01000175.1"/>
</dbReference>
<evidence type="ECO:0000256" key="1">
    <source>
        <dbReference type="ARBA" id="ARBA00004613"/>
    </source>
</evidence>
<comment type="similarity">
    <text evidence="2">Belongs to the VgrG protein family.</text>
</comment>
<dbReference type="Gene3D" id="4.10.220.110">
    <property type="match status" value="1"/>
</dbReference>
<dbReference type="Gene3D" id="3.55.50.10">
    <property type="entry name" value="Baseplate protein-like domains"/>
    <property type="match status" value="1"/>
</dbReference>
<dbReference type="EMBL" id="LLWH01000175">
    <property type="protein sequence ID" value="KQB53186.1"/>
    <property type="molecule type" value="Genomic_DNA"/>
</dbReference>
<dbReference type="STRING" id="1563157.AQS70_11795"/>
<evidence type="ECO:0000313" key="8">
    <source>
        <dbReference type="Proteomes" id="UP000050342"/>
    </source>
</evidence>
<evidence type="ECO:0000256" key="2">
    <source>
        <dbReference type="ARBA" id="ARBA00005558"/>
    </source>
</evidence>
<dbReference type="SUPFAM" id="SSF69279">
    <property type="entry name" value="Phage tail proteins"/>
    <property type="match status" value="2"/>
</dbReference>
<dbReference type="InterPro" id="IPR006533">
    <property type="entry name" value="T6SS_Vgr_RhsGE"/>
</dbReference>
<evidence type="ECO:0000256" key="3">
    <source>
        <dbReference type="ARBA" id="ARBA00022525"/>
    </source>
</evidence>
<organism evidence="7 8">
    <name type="scientific">Pseudomonas endophytica</name>
    <dbReference type="NCBI Taxonomy" id="1563157"/>
    <lineage>
        <taxon>Bacteria</taxon>
        <taxon>Pseudomonadati</taxon>
        <taxon>Pseudomonadota</taxon>
        <taxon>Gammaproteobacteria</taxon>
        <taxon>Pseudomonadales</taxon>
        <taxon>Pseudomonadaceae</taxon>
        <taxon>Pseudomonas</taxon>
    </lineage>
</organism>
<dbReference type="PANTHER" id="PTHR32305">
    <property type="match status" value="1"/>
</dbReference>
<dbReference type="SUPFAM" id="SSF69349">
    <property type="entry name" value="Phage fibre proteins"/>
    <property type="match status" value="1"/>
</dbReference>
<dbReference type="Proteomes" id="UP000050342">
    <property type="component" value="Unassembled WGS sequence"/>
</dbReference>
<dbReference type="GO" id="GO:0005576">
    <property type="term" value="C:extracellular region"/>
    <property type="evidence" value="ECO:0007669"/>
    <property type="project" value="UniProtKB-SubCell"/>
</dbReference>
<dbReference type="OrthoDB" id="9762420at2"/>
<dbReference type="PANTHER" id="PTHR32305:SF15">
    <property type="entry name" value="PROTEIN RHSA-RELATED"/>
    <property type="match status" value="1"/>
</dbReference>
<feature type="region of interest" description="Disordered" evidence="4">
    <location>
        <begin position="231"/>
        <end position="254"/>
    </location>
</feature>
<dbReference type="Gene3D" id="2.40.50.230">
    <property type="entry name" value="Gp5 N-terminal domain"/>
    <property type="match status" value="1"/>
</dbReference>
<dbReference type="Pfam" id="PF22178">
    <property type="entry name" value="Gp5_trimer_C"/>
    <property type="match status" value="1"/>
</dbReference>
<dbReference type="InterPro" id="IPR037026">
    <property type="entry name" value="Vgr_OB-fold_dom_sf"/>
</dbReference>
<evidence type="ECO:0000259" key="5">
    <source>
        <dbReference type="Pfam" id="PF04717"/>
    </source>
</evidence>
<dbReference type="AlphaFoldDB" id="A0A0Q0XSU0"/>
<comment type="caution">
    <text evidence="7">The sequence shown here is derived from an EMBL/GenBank/DDBJ whole genome shotgun (WGS) entry which is preliminary data.</text>
</comment>
<dbReference type="Pfam" id="PF04717">
    <property type="entry name" value="Phage_base_V"/>
    <property type="match status" value="1"/>
</dbReference>
<dbReference type="Gene3D" id="2.30.110.50">
    <property type="match status" value="1"/>
</dbReference>
<dbReference type="InterPro" id="IPR006531">
    <property type="entry name" value="Gp5/Vgr_OB"/>
</dbReference>
<sequence length="677" mass="74816">MSRSQPQLQFSLAIEGFTDDLQVLSFTGKESISTPYAFELVVVSQQADLDLLALLHTSAYLAYGADGVGVHGLIYSVAQGQTRQRLTFYTLTLVPQLAYLEHRTNQRMFQQLTVEQIISQLLEEHGIYSHAYTFQLQASYPTRDYCVQYHETDLHFIQRLCEEEGIHYHFRHSVQGHQLVFGDGQSAFAKLKHSVPFHSGSGLVAETPAVSDFEVGLTTRTTRSTLRDYNFETASRQIESQAGPDGQRPERDLEDYHYPGYFKLEQRGQRLSQRALERLRADRCQASGKSDEPSLSCGHFLTLSEHPHSDWNAMWLLTQISHQGRQPHLLEGAGMSRDEQPADGFIQGYRNDFIATPWDVFYRPPLKHLKPRVLGLQTARVTGPANEEVHCDQFGRVKVQFHWDREGRHDDASSCWLRVASSWAGDSHGAVTVPRVGMEVLVTFLEGDPDQPIIVGCLINSINPPPYTLPAHKTRSVLRSRSTPNGTGYNELQIEDRLGQELIYLHAQRDLEQHIKNDSLLQIDGQRKETITGNSVSVLKGEDQRTVTGDRKVQLNGNDLRHVAASSHTVVGVAMAVEAGMEVSIKAGAHVVLSAGACISLTAGGQHLLVSAAGIYVSSPILLGGLPVPGMAALPAVPSAVAALTAAELTPTQINSLKRNAPFCEECEKCKGGVCDI</sequence>
<dbReference type="InterPro" id="IPR017847">
    <property type="entry name" value="T6SS_RhsGE_Vgr_subset"/>
</dbReference>
<proteinExistence type="inferred from homology"/>
<name>A0A0Q0XSU0_9PSED</name>
<feature type="domain" description="Gp5/Type VI secretion system Vgr C-terminal trimerisation" evidence="6">
    <location>
        <begin position="476"/>
        <end position="583"/>
    </location>
</feature>
<evidence type="ECO:0000256" key="4">
    <source>
        <dbReference type="SAM" id="MobiDB-lite"/>
    </source>
</evidence>
<dbReference type="NCBIfam" id="TIGR03361">
    <property type="entry name" value="VI_Rhs_Vgr"/>
    <property type="match status" value="1"/>
</dbReference>
<dbReference type="NCBIfam" id="TIGR01646">
    <property type="entry name" value="vgr_GE"/>
    <property type="match status" value="1"/>
</dbReference>
<protein>
    <submittedName>
        <fullName evidence="7">Type IV secretion protein Rhs</fullName>
    </submittedName>
</protein>
<dbReference type="Pfam" id="PF05954">
    <property type="entry name" value="Phage_GPD"/>
    <property type="match status" value="1"/>
</dbReference>
<reference evidence="7 8" key="1">
    <citation type="submission" date="2015-10" db="EMBL/GenBank/DDBJ databases">
        <title>Pseudomonas helleri sp. nov. and Pseudomonas weihenstephanensis sp. nov., isolated from raw cows milk.</title>
        <authorList>
            <person name="Von Neubeck M."/>
            <person name="Huptas C."/>
            <person name="Wenning M."/>
            <person name="Scherer S."/>
        </authorList>
    </citation>
    <scope>NUCLEOTIDE SEQUENCE [LARGE SCALE GENOMIC DNA]</scope>
    <source>
        <strain evidence="7 8">BSTT44</strain>
    </source>
</reference>
<feature type="domain" description="Gp5/Type VI secretion system Vgr protein OB-fold" evidence="5">
    <location>
        <begin position="392"/>
        <end position="458"/>
    </location>
</feature>
<dbReference type="SUPFAM" id="SSF69255">
    <property type="entry name" value="gp5 N-terminal domain-like"/>
    <property type="match status" value="1"/>
</dbReference>
<evidence type="ECO:0000313" key="7">
    <source>
        <dbReference type="EMBL" id="KQB53186.1"/>
    </source>
</evidence>
<gene>
    <name evidence="7" type="ORF">AQS70_11795</name>
</gene>
<keyword evidence="8" id="KW-1185">Reference proteome</keyword>
<evidence type="ECO:0000259" key="6">
    <source>
        <dbReference type="Pfam" id="PF22178"/>
    </source>
</evidence>